<dbReference type="EMBL" id="JAESHT010000016">
    <property type="protein sequence ID" value="MBL3675029.1"/>
    <property type="molecule type" value="Genomic_DNA"/>
</dbReference>
<name>A0ABS1S914_9RHOB</name>
<reference evidence="1 2" key="1">
    <citation type="submission" date="2021-01" db="EMBL/GenBank/DDBJ databases">
        <title>011410 draft genome.</title>
        <authorList>
            <person name="Lang L."/>
        </authorList>
    </citation>
    <scope>NUCLEOTIDE SEQUENCE [LARGE SCALE GENOMIC DNA]</scope>
    <source>
        <strain evidence="1 2">KCTC 42845</strain>
    </source>
</reference>
<evidence type="ECO:0008006" key="3">
    <source>
        <dbReference type="Google" id="ProtNLM"/>
    </source>
</evidence>
<keyword evidence="2" id="KW-1185">Reference proteome</keyword>
<evidence type="ECO:0000313" key="1">
    <source>
        <dbReference type="EMBL" id="MBL3675029.1"/>
    </source>
</evidence>
<evidence type="ECO:0000313" key="2">
    <source>
        <dbReference type="Proteomes" id="UP000644749"/>
    </source>
</evidence>
<accession>A0ABS1S914</accession>
<sequence>MTSQVVQVPPQILTGFMECPEKNSRRSEERGTDDFIEVNGAAQQRNIGLCNFYSGAIVPSGVVQPALVVTELFAAGLLHRDAAIAS</sequence>
<gene>
    <name evidence="1" type="ORF">JL111_16225</name>
</gene>
<proteinExistence type="predicted"/>
<protein>
    <recommendedName>
        <fullName evidence="3">Glucose-methanol-choline oxidoreductase C-terminal domain-containing protein</fullName>
    </recommendedName>
</protein>
<organism evidence="1 2">
    <name type="scientific">Paracoccus aerius</name>
    <dbReference type="NCBI Taxonomy" id="1915382"/>
    <lineage>
        <taxon>Bacteria</taxon>
        <taxon>Pseudomonadati</taxon>
        <taxon>Pseudomonadota</taxon>
        <taxon>Alphaproteobacteria</taxon>
        <taxon>Rhodobacterales</taxon>
        <taxon>Paracoccaceae</taxon>
        <taxon>Paracoccus</taxon>
    </lineage>
</organism>
<dbReference type="RefSeq" id="WP_377705990.1">
    <property type="nucleotide sequence ID" value="NZ_JBHSUR010000002.1"/>
</dbReference>
<comment type="caution">
    <text evidence="1">The sequence shown here is derived from an EMBL/GenBank/DDBJ whole genome shotgun (WGS) entry which is preliminary data.</text>
</comment>
<dbReference type="Proteomes" id="UP000644749">
    <property type="component" value="Unassembled WGS sequence"/>
</dbReference>